<name>A0A1F6PB80_9BACT</name>
<evidence type="ECO:0000259" key="11">
    <source>
        <dbReference type="PROSITE" id="PS50156"/>
    </source>
</evidence>
<comment type="caution">
    <text evidence="12">The sequence shown here is derived from an EMBL/GenBank/DDBJ whole genome shotgun (WGS) entry which is preliminary data.</text>
</comment>
<evidence type="ECO:0000256" key="4">
    <source>
        <dbReference type="ARBA" id="ARBA00022519"/>
    </source>
</evidence>
<feature type="transmembrane region" description="Helical" evidence="10">
    <location>
        <begin position="280"/>
        <end position="297"/>
    </location>
</feature>
<dbReference type="InterPro" id="IPR022646">
    <property type="entry name" value="SecD/SecF_CS"/>
</dbReference>
<dbReference type="InterPro" id="IPR022645">
    <property type="entry name" value="SecD/SecF_bac"/>
</dbReference>
<feature type="transmembrane region" description="Helical" evidence="10">
    <location>
        <begin position="160"/>
        <end position="186"/>
    </location>
</feature>
<dbReference type="Gene3D" id="1.20.1640.10">
    <property type="entry name" value="Multidrug efflux transporter AcrB transmembrane domain"/>
    <property type="match status" value="1"/>
</dbReference>
<keyword evidence="5 10" id="KW-0812">Transmembrane</keyword>
<feature type="transmembrane region" description="Helical" evidence="10">
    <location>
        <begin position="192"/>
        <end position="213"/>
    </location>
</feature>
<evidence type="ECO:0000256" key="5">
    <source>
        <dbReference type="ARBA" id="ARBA00022692"/>
    </source>
</evidence>
<keyword evidence="6 10" id="KW-0653">Protein transport</keyword>
<dbReference type="HAMAP" id="MF_01464_B">
    <property type="entry name" value="SecF_B"/>
    <property type="match status" value="1"/>
</dbReference>
<comment type="similarity">
    <text evidence="10">Belongs to the SecD/SecF family. SecF subfamily.</text>
</comment>
<dbReference type="InterPro" id="IPR048634">
    <property type="entry name" value="SecD_SecF_C"/>
</dbReference>
<dbReference type="Pfam" id="PF02355">
    <property type="entry name" value="SecD_SecF_C"/>
    <property type="match status" value="1"/>
</dbReference>
<evidence type="ECO:0000256" key="3">
    <source>
        <dbReference type="ARBA" id="ARBA00022475"/>
    </source>
</evidence>
<keyword evidence="4" id="KW-0997">Cell inner membrane</keyword>
<comment type="subcellular location">
    <subcellularLocation>
        <location evidence="1 10">Cell membrane</location>
        <topology evidence="1 10">Multi-pass membrane protein</topology>
    </subcellularLocation>
</comment>
<evidence type="ECO:0000313" key="12">
    <source>
        <dbReference type="EMBL" id="OGH93425.1"/>
    </source>
</evidence>
<evidence type="ECO:0000256" key="1">
    <source>
        <dbReference type="ARBA" id="ARBA00004651"/>
    </source>
</evidence>
<dbReference type="InterPro" id="IPR005665">
    <property type="entry name" value="SecF_bac"/>
</dbReference>
<feature type="transmembrane region" description="Helical" evidence="10">
    <location>
        <begin position="12"/>
        <end position="32"/>
    </location>
</feature>
<feature type="transmembrane region" description="Helical" evidence="10">
    <location>
        <begin position="129"/>
        <end position="148"/>
    </location>
</feature>
<organism evidence="12 13">
    <name type="scientific">Candidatus Magasanikbacteria bacterium RIFOXYD1_FULL_40_23</name>
    <dbReference type="NCBI Taxonomy" id="1798705"/>
    <lineage>
        <taxon>Bacteria</taxon>
        <taxon>Candidatus Magasanikiibacteriota</taxon>
    </lineage>
</organism>
<dbReference type="Pfam" id="PF07549">
    <property type="entry name" value="Sec_GG"/>
    <property type="match status" value="1"/>
</dbReference>
<feature type="domain" description="SSD" evidence="11">
    <location>
        <begin position="129"/>
        <end position="293"/>
    </location>
</feature>
<dbReference type="PANTHER" id="PTHR30081">
    <property type="entry name" value="PROTEIN-EXPORT MEMBRANE PROTEIN SEC"/>
    <property type="match status" value="1"/>
</dbReference>
<dbReference type="NCBIfam" id="TIGR00966">
    <property type="entry name" value="transloc_SecF"/>
    <property type="match status" value="1"/>
</dbReference>
<dbReference type="Proteomes" id="UP000176634">
    <property type="component" value="Unassembled WGS sequence"/>
</dbReference>
<dbReference type="EMBL" id="MFRA01000001">
    <property type="protein sequence ID" value="OGH93425.1"/>
    <property type="molecule type" value="Genomic_DNA"/>
</dbReference>
<evidence type="ECO:0000256" key="8">
    <source>
        <dbReference type="ARBA" id="ARBA00023010"/>
    </source>
</evidence>
<reference evidence="12 13" key="1">
    <citation type="journal article" date="2016" name="Nat. Commun.">
        <title>Thousands of microbial genomes shed light on interconnected biogeochemical processes in an aquifer system.</title>
        <authorList>
            <person name="Anantharaman K."/>
            <person name="Brown C.T."/>
            <person name="Hug L.A."/>
            <person name="Sharon I."/>
            <person name="Castelle C.J."/>
            <person name="Probst A.J."/>
            <person name="Thomas B.C."/>
            <person name="Singh A."/>
            <person name="Wilkins M.J."/>
            <person name="Karaoz U."/>
            <person name="Brodie E.L."/>
            <person name="Williams K.H."/>
            <person name="Hubbard S.S."/>
            <person name="Banfield J.F."/>
        </authorList>
    </citation>
    <scope>NUCLEOTIDE SEQUENCE [LARGE SCALE GENOMIC DNA]</scope>
</reference>
<keyword evidence="8 10" id="KW-0811">Translocation</keyword>
<dbReference type="GO" id="GO:0005886">
    <property type="term" value="C:plasma membrane"/>
    <property type="evidence" value="ECO:0007669"/>
    <property type="project" value="UniProtKB-SubCell"/>
</dbReference>
<keyword evidence="7 10" id="KW-1133">Transmembrane helix</keyword>
<feature type="transmembrane region" description="Helical" evidence="10">
    <location>
        <begin position="251"/>
        <end position="274"/>
    </location>
</feature>
<keyword evidence="3 10" id="KW-1003">Cell membrane</keyword>
<dbReference type="STRING" id="1798705.A2563_02345"/>
<keyword evidence="2 10" id="KW-0813">Transport</keyword>
<protein>
    <recommendedName>
        <fullName evidence="10">Protein-export membrane protein SecF</fullName>
    </recommendedName>
</protein>
<dbReference type="AlphaFoldDB" id="A0A1F6PB80"/>
<accession>A0A1F6PB80</accession>
<dbReference type="PRINTS" id="PR01755">
    <property type="entry name" value="SECFTRNLCASE"/>
</dbReference>
<evidence type="ECO:0000256" key="6">
    <source>
        <dbReference type="ARBA" id="ARBA00022927"/>
    </source>
</evidence>
<evidence type="ECO:0000256" key="7">
    <source>
        <dbReference type="ARBA" id="ARBA00022989"/>
    </source>
</evidence>
<evidence type="ECO:0000313" key="13">
    <source>
        <dbReference type="Proteomes" id="UP000176634"/>
    </source>
</evidence>
<dbReference type="PANTHER" id="PTHR30081:SF8">
    <property type="entry name" value="PROTEIN TRANSLOCASE SUBUNIT SECF"/>
    <property type="match status" value="1"/>
</dbReference>
<comment type="function">
    <text evidence="10">Part of the Sec protein translocase complex. Interacts with the SecYEG preprotein conducting channel. SecDF uses the proton motive force (PMF) to complete protein translocation after the ATP-dependent function of SecA.</text>
</comment>
<dbReference type="SUPFAM" id="SSF82866">
    <property type="entry name" value="Multidrug efflux transporter AcrB transmembrane domain"/>
    <property type="match status" value="1"/>
</dbReference>
<dbReference type="GO" id="GO:0065002">
    <property type="term" value="P:intracellular protein transmembrane transport"/>
    <property type="evidence" value="ECO:0007669"/>
    <property type="project" value="UniProtKB-UniRule"/>
</dbReference>
<proteinExistence type="inferred from homology"/>
<keyword evidence="9 10" id="KW-0472">Membrane</keyword>
<gene>
    <name evidence="10" type="primary">secF</name>
    <name evidence="12" type="ORF">A2563_02345</name>
</gene>
<evidence type="ECO:0000256" key="9">
    <source>
        <dbReference type="ARBA" id="ARBA00023136"/>
    </source>
</evidence>
<dbReference type="PROSITE" id="PS50156">
    <property type="entry name" value="SSD"/>
    <property type="match status" value="1"/>
</dbReference>
<dbReference type="InterPro" id="IPR022813">
    <property type="entry name" value="SecD/SecF_arch_bac"/>
</dbReference>
<dbReference type="PROSITE" id="PS51257">
    <property type="entry name" value="PROKAR_LIPOPROTEIN"/>
    <property type="match status" value="1"/>
</dbReference>
<evidence type="ECO:0000256" key="2">
    <source>
        <dbReference type="ARBA" id="ARBA00022448"/>
    </source>
</evidence>
<dbReference type="GO" id="GO:0015450">
    <property type="term" value="F:protein-transporting ATPase activity"/>
    <property type="evidence" value="ECO:0007669"/>
    <property type="project" value="InterPro"/>
</dbReference>
<dbReference type="InterPro" id="IPR000731">
    <property type="entry name" value="SSD"/>
</dbReference>
<dbReference type="GO" id="GO:0043952">
    <property type="term" value="P:protein transport by the Sec complex"/>
    <property type="evidence" value="ECO:0007669"/>
    <property type="project" value="UniProtKB-UniRule"/>
</dbReference>
<dbReference type="GO" id="GO:0006605">
    <property type="term" value="P:protein targeting"/>
    <property type="evidence" value="ECO:0007669"/>
    <property type="project" value="UniProtKB-UniRule"/>
</dbReference>
<sequence length="302" mass="33877">MIIPFIKYSKVLIVFSAIVTVACLAFLFMWGLKPGIDFTSGSLLEVTFNTRPDNEELKKIFDNIDLKNTFFQKTGENGVIIRSEFLSEEEHQFVLKEMANKLAPSGVLVHEDRFETIGPAISKQLKSRSLLAIILVNLGIIGYVAYAFRKVSRPVASWKYGALAIVALFHDVLLVMGVFSVLGRFYGVEVDIAFVVAILTVLGYSVNDTIVVYDRIRENLLRHSADNFDEVVNMGLNQTLMRSINTTFKTMLPLFALFFIGGFSIHYFALALLIGIASGAYSSIFIASPLLVFVYKWQERRA</sequence>
<evidence type="ECO:0000256" key="10">
    <source>
        <dbReference type="HAMAP-Rule" id="MF_01464"/>
    </source>
</evidence>
<comment type="subunit">
    <text evidence="10">Forms a complex with SecD. Part of the essential Sec protein translocation apparatus which comprises SecA, SecYEG and auxiliary proteins SecDF. Other proteins may also be involved.</text>
</comment>